<gene>
    <name evidence="2" type="ORF">C5167_037626</name>
</gene>
<keyword evidence="1" id="KW-0472">Membrane</keyword>
<keyword evidence="3" id="KW-1185">Reference proteome</keyword>
<accession>A0A4Y7I6X2</accession>
<keyword evidence="1" id="KW-0812">Transmembrane</keyword>
<organism evidence="2 3">
    <name type="scientific">Papaver somniferum</name>
    <name type="common">Opium poppy</name>
    <dbReference type="NCBI Taxonomy" id="3469"/>
    <lineage>
        <taxon>Eukaryota</taxon>
        <taxon>Viridiplantae</taxon>
        <taxon>Streptophyta</taxon>
        <taxon>Embryophyta</taxon>
        <taxon>Tracheophyta</taxon>
        <taxon>Spermatophyta</taxon>
        <taxon>Magnoliopsida</taxon>
        <taxon>Ranunculales</taxon>
        <taxon>Papaveraceae</taxon>
        <taxon>Papaveroideae</taxon>
        <taxon>Papaver</taxon>
    </lineage>
</organism>
<proteinExistence type="predicted"/>
<name>A0A4Y7I6X2_PAPSO</name>
<dbReference type="AlphaFoldDB" id="A0A4Y7I6X2"/>
<feature type="transmembrane region" description="Helical" evidence="1">
    <location>
        <begin position="62"/>
        <end position="88"/>
    </location>
</feature>
<evidence type="ECO:0000256" key="1">
    <source>
        <dbReference type="SAM" id="Phobius"/>
    </source>
</evidence>
<evidence type="ECO:0000313" key="2">
    <source>
        <dbReference type="EMBL" id="RZC44673.1"/>
    </source>
</evidence>
<keyword evidence="1" id="KW-1133">Transmembrane helix</keyword>
<dbReference type="EMBL" id="CM010715">
    <property type="protein sequence ID" value="RZC44673.1"/>
    <property type="molecule type" value="Genomic_DNA"/>
</dbReference>
<reference evidence="2 3" key="1">
    <citation type="journal article" date="2018" name="Science">
        <title>The opium poppy genome and morphinan production.</title>
        <authorList>
            <person name="Guo L."/>
            <person name="Winzer T."/>
            <person name="Yang X."/>
            <person name="Li Y."/>
            <person name="Ning Z."/>
            <person name="He Z."/>
            <person name="Teodor R."/>
            <person name="Lu Y."/>
            <person name="Bowser T.A."/>
            <person name="Graham I.A."/>
            <person name="Ye K."/>
        </authorList>
    </citation>
    <scope>NUCLEOTIDE SEQUENCE [LARGE SCALE GENOMIC DNA]</scope>
    <source>
        <strain evidence="3">cv. HN1</strain>
        <tissue evidence="2">Leaves</tissue>
    </source>
</reference>
<dbReference type="Gramene" id="RZC44673">
    <property type="protein sequence ID" value="RZC44673"/>
    <property type="gene ID" value="C5167_037626"/>
</dbReference>
<protein>
    <submittedName>
        <fullName evidence="2">Uncharacterized protein</fullName>
    </submittedName>
</protein>
<evidence type="ECO:0000313" key="3">
    <source>
        <dbReference type="Proteomes" id="UP000316621"/>
    </source>
</evidence>
<sequence>MFHSLTGASLVYKFGGCVVGEKQGRDVDREAFIPVILSAASLPLPRSFLVPSRLLPIFNRSAFFFVLPIELFSSSYIVILIQCFINFLTAAKREFSTREANIRNVDGDLCIVCKYHKDVINLEEVEKRYKDQLYKIALLIQKEKEGWKSSLP</sequence>
<dbReference type="Proteomes" id="UP000316621">
    <property type="component" value="Chromosome 1"/>
</dbReference>